<keyword evidence="1" id="KW-0472">Membrane</keyword>
<reference evidence="2 3" key="1">
    <citation type="submission" date="2015-04" db="EMBL/GenBank/DDBJ databases">
        <title>The complete genome sequence of the hyperthermophilic, obligate iron-reducing archaeon Geoglobus ahangari strain 234T.</title>
        <authorList>
            <person name="Manzella M.P."/>
            <person name="Holmes D.E."/>
            <person name="Rocheleau J.M."/>
            <person name="Chung A."/>
            <person name="Reguera G."/>
            <person name="Kashefi K."/>
        </authorList>
    </citation>
    <scope>NUCLEOTIDE SEQUENCE [LARGE SCALE GENOMIC DNA]</scope>
    <source>
        <strain evidence="2 3">234</strain>
    </source>
</reference>
<feature type="transmembrane region" description="Helical" evidence="1">
    <location>
        <begin position="62"/>
        <end position="89"/>
    </location>
</feature>
<dbReference type="EMBL" id="CP011267">
    <property type="protein sequence ID" value="AKG91666.1"/>
    <property type="molecule type" value="Genomic_DNA"/>
</dbReference>
<proteinExistence type="predicted"/>
<evidence type="ECO:0000256" key="1">
    <source>
        <dbReference type="SAM" id="Phobius"/>
    </source>
</evidence>
<dbReference type="RefSeq" id="WP_048095051.1">
    <property type="nucleotide sequence ID" value="NZ_CP011267.1"/>
</dbReference>
<accession>A0A0F7DBT8</accession>
<dbReference type="KEGG" id="gah:GAH_01010"/>
<dbReference type="Proteomes" id="UP000034723">
    <property type="component" value="Chromosome"/>
</dbReference>
<dbReference type="AlphaFoldDB" id="A0A0F7DBT8"/>
<dbReference type="GeneID" id="24803584"/>
<sequence>MSLTFIVFLLGLVYGFANPGREDRLRLIRNSLIVGVIFGALIALAFFIFTIPAAFAMPVLPLLGGVAGILAGIFAALYFGVVFAVGTIIGDMLESLIKR</sequence>
<evidence type="ECO:0000313" key="2">
    <source>
        <dbReference type="EMBL" id="AKG91666.1"/>
    </source>
</evidence>
<keyword evidence="1" id="KW-0812">Transmembrane</keyword>
<dbReference type="HOGENOM" id="CLU_185768_0_0_2"/>
<organism evidence="2 3">
    <name type="scientific">Geoglobus ahangari</name>
    <dbReference type="NCBI Taxonomy" id="113653"/>
    <lineage>
        <taxon>Archaea</taxon>
        <taxon>Methanobacteriati</taxon>
        <taxon>Methanobacteriota</taxon>
        <taxon>Archaeoglobi</taxon>
        <taxon>Archaeoglobales</taxon>
        <taxon>Archaeoglobaceae</taxon>
        <taxon>Geoglobus</taxon>
    </lineage>
</organism>
<dbReference type="OrthoDB" id="51675at2157"/>
<dbReference type="InParanoid" id="A0A0F7DBT8"/>
<protein>
    <submittedName>
        <fullName evidence="2">Uncharacterized protein</fullName>
    </submittedName>
</protein>
<name>A0A0F7DBT8_9EURY</name>
<dbReference type="STRING" id="113653.GAH_01010"/>
<keyword evidence="1" id="KW-1133">Transmembrane helix</keyword>
<feature type="transmembrane region" description="Helical" evidence="1">
    <location>
        <begin position="33"/>
        <end position="55"/>
    </location>
</feature>
<keyword evidence="3" id="KW-1185">Reference proteome</keyword>
<evidence type="ECO:0000313" key="3">
    <source>
        <dbReference type="Proteomes" id="UP000034723"/>
    </source>
</evidence>
<gene>
    <name evidence="2" type="ORF">GAH_01010</name>
</gene>